<accession>A0A916XQD6</accession>
<evidence type="ECO:0000313" key="1">
    <source>
        <dbReference type="EMBL" id="GGC94942.1"/>
    </source>
</evidence>
<dbReference type="EMBL" id="BMGG01000022">
    <property type="protein sequence ID" value="GGC94942.1"/>
    <property type="molecule type" value="Genomic_DNA"/>
</dbReference>
<gene>
    <name evidence="1" type="ORF">GCM10010994_60830</name>
</gene>
<dbReference type="Proteomes" id="UP000637002">
    <property type="component" value="Unassembled WGS sequence"/>
</dbReference>
<keyword evidence="2" id="KW-1185">Reference proteome</keyword>
<proteinExistence type="predicted"/>
<reference evidence="1" key="2">
    <citation type="submission" date="2020-09" db="EMBL/GenBank/DDBJ databases">
        <authorList>
            <person name="Sun Q."/>
            <person name="Zhou Y."/>
        </authorList>
    </citation>
    <scope>NUCLEOTIDE SEQUENCE</scope>
    <source>
        <strain evidence="1">CGMCC 1.12919</strain>
    </source>
</reference>
<organism evidence="1 2">
    <name type="scientific">Chelatococcus reniformis</name>
    <dbReference type="NCBI Taxonomy" id="1494448"/>
    <lineage>
        <taxon>Bacteria</taxon>
        <taxon>Pseudomonadati</taxon>
        <taxon>Pseudomonadota</taxon>
        <taxon>Alphaproteobacteria</taxon>
        <taxon>Hyphomicrobiales</taxon>
        <taxon>Chelatococcaceae</taxon>
        <taxon>Chelatococcus</taxon>
    </lineage>
</organism>
<name>A0A916XQD6_9HYPH</name>
<evidence type="ECO:0000313" key="2">
    <source>
        <dbReference type="Proteomes" id="UP000637002"/>
    </source>
</evidence>
<dbReference type="AlphaFoldDB" id="A0A916XQD6"/>
<protein>
    <submittedName>
        <fullName evidence="1">Uncharacterized protein</fullName>
    </submittedName>
</protein>
<sequence>MMRAQREIYISLKPRPLIIFEVDGSREGDEIRPEIAVSFALPNIILNLPKFLIDAPKPHDQVCYLSDAVAEKRVATSAQGRKLAFDVFKFCPVRDAFGLDFKNSNLIEKFAV</sequence>
<reference evidence="1" key="1">
    <citation type="journal article" date="2014" name="Int. J. Syst. Evol. Microbiol.">
        <title>Complete genome sequence of Corynebacterium casei LMG S-19264T (=DSM 44701T), isolated from a smear-ripened cheese.</title>
        <authorList>
            <consortium name="US DOE Joint Genome Institute (JGI-PGF)"/>
            <person name="Walter F."/>
            <person name="Albersmeier A."/>
            <person name="Kalinowski J."/>
            <person name="Ruckert C."/>
        </authorList>
    </citation>
    <scope>NUCLEOTIDE SEQUENCE</scope>
    <source>
        <strain evidence="1">CGMCC 1.12919</strain>
    </source>
</reference>
<comment type="caution">
    <text evidence="1">The sequence shown here is derived from an EMBL/GenBank/DDBJ whole genome shotgun (WGS) entry which is preliminary data.</text>
</comment>